<dbReference type="OrthoDB" id="119951at2"/>
<name>A0A318PEW1_KOMXY</name>
<dbReference type="InterPro" id="IPR012338">
    <property type="entry name" value="Beta-lactam/transpept-like"/>
</dbReference>
<dbReference type="SUPFAM" id="SSF56601">
    <property type="entry name" value="beta-lactamase/transpeptidase-like"/>
    <property type="match status" value="1"/>
</dbReference>
<comment type="caution">
    <text evidence="1">The sequence shown here is derived from an EMBL/GenBank/DDBJ whole genome shotgun (WGS) entry which is preliminary data.</text>
</comment>
<keyword evidence="2" id="KW-1185">Reference proteome</keyword>
<keyword evidence="1" id="KW-0378">Hydrolase</keyword>
<dbReference type="PANTHER" id="PTHR43283">
    <property type="entry name" value="BETA-LACTAMASE-RELATED"/>
    <property type="match status" value="1"/>
</dbReference>
<dbReference type="Pfam" id="PF00144">
    <property type="entry name" value="Beta-lactamase"/>
    <property type="match status" value="1"/>
</dbReference>
<dbReference type="InterPro" id="IPR001466">
    <property type="entry name" value="Beta-lactam-related"/>
</dbReference>
<dbReference type="EMBL" id="NKUC01000051">
    <property type="protein sequence ID" value="PYD55751.1"/>
    <property type="molecule type" value="Genomic_DNA"/>
</dbReference>
<protein>
    <submittedName>
        <fullName evidence="1">Serine hydrolase</fullName>
    </submittedName>
</protein>
<dbReference type="GO" id="GO:0016787">
    <property type="term" value="F:hydrolase activity"/>
    <property type="evidence" value="ECO:0007669"/>
    <property type="project" value="UniProtKB-KW"/>
</dbReference>
<gene>
    <name evidence="1" type="ORF">CFR75_14815</name>
</gene>
<organism evidence="1 2">
    <name type="scientific">Komagataeibacter xylinus</name>
    <name type="common">Gluconacetobacter xylinus</name>
    <dbReference type="NCBI Taxonomy" id="28448"/>
    <lineage>
        <taxon>Bacteria</taxon>
        <taxon>Pseudomonadati</taxon>
        <taxon>Pseudomonadota</taxon>
        <taxon>Alphaproteobacteria</taxon>
        <taxon>Acetobacterales</taxon>
        <taxon>Acetobacteraceae</taxon>
        <taxon>Komagataeibacter</taxon>
    </lineage>
</organism>
<dbReference type="AlphaFoldDB" id="A0A318PEW1"/>
<sequence length="422" mass="45624">MKPAIILAMMAACAGSTAMAADTSTDRAMDAILAQGERRPLAAIAAIRLRAGHAAYSYYGGFARRTEHDSVPVGTDTLFRIASVSKVVTTIGLMELVEKGQVALDSDVSDYLGFRLRNPAFADVPITVRMLLNHTATIVDADRYTLPPDQKIADLFAPGRKPGQSDYHFAPDGQHRPGTWFEYCNLCYGLIGTIIERASGERFDQYQQTHVLGPLGIDGGYNPLTLRHPERLATLYTHRAAGYVAQVDTQPPQGWSAAQLSTYVIGSNGSAFSPQGGLRISVTGLVRLARFMQQGGILDGKRLLSPHGIHLMETPTWRNDGHDGTCPYPIASYGLGMIELTGQPDASGRLTAPYAGYQGGLRGHLGDAYGLHSGFWYDPAKGDVFVFAIDGYPDEDEVTPGSYSSFTRVEEQIFTTLAGATR</sequence>
<evidence type="ECO:0000313" key="1">
    <source>
        <dbReference type="EMBL" id="PYD55751.1"/>
    </source>
</evidence>
<dbReference type="Proteomes" id="UP000248257">
    <property type="component" value="Unassembled WGS sequence"/>
</dbReference>
<reference evidence="1 2" key="1">
    <citation type="submission" date="2017-07" db="EMBL/GenBank/DDBJ databases">
        <title>A draft genome sequence of Komagataeibacter xylinus LMG 1515.</title>
        <authorList>
            <person name="Skraban J."/>
            <person name="Cleenwerck I."/>
            <person name="Vandamme P."/>
            <person name="Trcek J."/>
        </authorList>
    </citation>
    <scope>NUCLEOTIDE SEQUENCE [LARGE SCALE GENOMIC DNA]</scope>
    <source>
        <strain evidence="1 2">LMG 1515</strain>
    </source>
</reference>
<proteinExistence type="predicted"/>
<dbReference type="RefSeq" id="WP_061276320.1">
    <property type="nucleotide sequence ID" value="NZ_CBCRXN010000067.1"/>
</dbReference>
<evidence type="ECO:0000313" key="2">
    <source>
        <dbReference type="Proteomes" id="UP000248257"/>
    </source>
</evidence>
<dbReference type="Gene3D" id="3.40.710.10">
    <property type="entry name" value="DD-peptidase/beta-lactamase superfamily"/>
    <property type="match status" value="1"/>
</dbReference>
<accession>A0A318PEW1</accession>
<dbReference type="InterPro" id="IPR050789">
    <property type="entry name" value="Diverse_Enzym_Activities"/>
</dbReference>
<dbReference type="STRING" id="1220579.GCA_001571345_03039"/>